<evidence type="ECO:0000256" key="3">
    <source>
        <dbReference type="ARBA" id="ARBA00023163"/>
    </source>
</evidence>
<dbReference type="InterPro" id="IPR008920">
    <property type="entry name" value="TF_FadR/GntR_C"/>
</dbReference>
<keyword evidence="3" id="KW-0804">Transcription</keyword>
<dbReference type="PROSITE" id="PS50949">
    <property type="entry name" value="HTH_GNTR"/>
    <property type="match status" value="1"/>
</dbReference>
<evidence type="ECO:0000256" key="2">
    <source>
        <dbReference type="ARBA" id="ARBA00023125"/>
    </source>
</evidence>
<dbReference type="EMBL" id="FMZE01000004">
    <property type="protein sequence ID" value="SDC91806.1"/>
    <property type="molecule type" value="Genomic_DNA"/>
</dbReference>
<dbReference type="STRING" id="530584.SAMN05421630_104437"/>
<reference evidence="4 5" key="1">
    <citation type="submission" date="2016-10" db="EMBL/GenBank/DDBJ databases">
        <authorList>
            <person name="de Groot N.N."/>
        </authorList>
    </citation>
    <scope>NUCLEOTIDE SEQUENCE [LARGE SCALE GENOMIC DNA]</scope>
    <source>
        <strain evidence="4 5">CGMCC 4.5506</strain>
    </source>
</reference>
<gene>
    <name evidence="4" type="ORF">SAMN05421630_104437</name>
</gene>
<dbReference type="InterPro" id="IPR036388">
    <property type="entry name" value="WH-like_DNA-bd_sf"/>
</dbReference>
<evidence type="ECO:0000313" key="4">
    <source>
        <dbReference type="EMBL" id="SDC91806.1"/>
    </source>
</evidence>
<keyword evidence="1" id="KW-0805">Transcription regulation</keyword>
<dbReference type="PANTHER" id="PTHR43537:SF5">
    <property type="entry name" value="UXU OPERON TRANSCRIPTIONAL REGULATOR"/>
    <property type="match status" value="1"/>
</dbReference>
<dbReference type="SMART" id="SM00895">
    <property type="entry name" value="FCD"/>
    <property type="match status" value="1"/>
</dbReference>
<keyword evidence="2 4" id="KW-0238">DNA-binding</keyword>
<dbReference type="SUPFAM" id="SSF48008">
    <property type="entry name" value="GntR ligand-binding domain-like"/>
    <property type="match status" value="1"/>
</dbReference>
<dbReference type="AlphaFoldDB" id="A0A222VVZ8"/>
<name>A0A222VVZ8_9PSEU</name>
<dbReference type="CDD" id="cd07377">
    <property type="entry name" value="WHTH_GntR"/>
    <property type="match status" value="1"/>
</dbReference>
<evidence type="ECO:0000313" key="5">
    <source>
        <dbReference type="Proteomes" id="UP000199494"/>
    </source>
</evidence>
<dbReference type="PANTHER" id="PTHR43537">
    <property type="entry name" value="TRANSCRIPTIONAL REGULATOR, GNTR FAMILY"/>
    <property type="match status" value="1"/>
</dbReference>
<dbReference type="GO" id="GO:0003700">
    <property type="term" value="F:DNA-binding transcription factor activity"/>
    <property type="evidence" value="ECO:0007669"/>
    <property type="project" value="InterPro"/>
</dbReference>
<sequence length="234" mass="25076">MSSEAAAPSIRRLHTHEQVLAGIQQRILGSRLVAGDALPAERDLADSLGSSLSGIRKALRVLESLGLIRDEAGNWVLTGNSTTALANLLRLRMALAGFRLTDLVEVRVQLERSAATRAAEAATSQDLGRLRDILENMSEPGISTNRFNALDTEFHVALARASHNALAVELMQSLRDAVQAGMTTAFASITDWPGTAHRLHEEHDAVLDAIETGDGALAARRIGAHVTDFYRAAG</sequence>
<protein>
    <submittedName>
        <fullName evidence="4">DNA-binding transcriptional regulator, FadR family</fullName>
    </submittedName>
</protein>
<evidence type="ECO:0000256" key="1">
    <source>
        <dbReference type="ARBA" id="ARBA00023015"/>
    </source>
</evidence>
<dbReference type="Pfam" id="PF00392">
    <property type="entry name" value="GntR"/>
    <property type="match status" value="1"/>
</dbReference>
<dbReference type="RefSeq" id="WP_091803607.1">
    <property type="nucleotide sequence ID" value="NZ_CP016353.1"/>
</dbReference>
<dbReference type="Pfam" id="PF07729">
    <property type="entry name" value="FCD"/>
    <property type="match status" value="1"/>
</dbReference>
<dbReference type="InterPro" id="IPR000524">
    <property type="entry name" value="Tscrpt_reg_HTH_GntR"/>
</dbReference>
<dbReference type="InterPro" id="IPR011711">
    <property type="entry name" value="GntR_C"/>
</dbReference>
<dbReference type="Proteomes" id="UP000199494">
    <property type="component" value="Unassembled WGS sequence"/>
</dbReference>
<dbReference type="KEGG" id="pmad:BAY61_27510"/>
<organism evidence="4 5">
    <name type="scientific">Prauserella marina</name>
    <dbReference type="NCBI Taxonomy" id="530584"/>
    <lineage>
        <taxon>Bacteria</taxon>
        <taxon>Bacillati</taxon>
        <taxon>Actinomycetota</taxon>
        <taxon>Actinomycetes</taxon>
        <taxon>Pseudonocardiales</taxon>
        <taxon>Pseudonocardiaceae</taxon>
        <taxon>Prauserella</taxon>
    </lineage>
</organism>
<proteinExistence type="predicted"/>
<dbReference type="GO" id="GO:0003677">
    <property type="term" value="F:DNA binding"/>
    <property type="evidence" value="ECO:0007669"/>
    <property type="project" value="UniProtKB-KW"/>
</dbReference>
<dbReference type="Gene3D" id="1.20.120.530">
    <property type="entry name" value="GntR ligand-binding domain-like"/>
    <property type="match status" value="1"/>
</dbReference>
<dbReference type="SUPFAM" id="SSF46785">
    <property type="entry name" value="Winged helix' DNA-binding domain"/>
    <property type="match status" value="1"/>
</dbReference>
<keyword evidence="5" id="KW-1185">Reference proteome</keyword>
<dbReference type="OrthoDB" id="3575876at2"/>
<accession>A0A222VVZ8</accession>
<dbReference type="Gene3D" id="1.10.10.10">
    <property type="entry name" value="Winged helix-like DNA-binding domain superfamily/Winged helix DNA-binding domain"/>
    <property type="match status" value="1"/>
</dbReference>
<dbReference type="InterPro" id="IPR036390">
    <property type="entry name" value="WH_DNA-bd_sf"/>
</dbReference>